<dbReference type="KEGG" id="nsg:H3L94_03995"/>
<accession>A0A7D7NAE2</accession>
<comment type="cofactor">
    <cofactor evidence="7">
        <name>Zn(2+)</name>
        <dbReference type="ChEBI" id="CHEBI:29105"/>
    </cofactor>
    <text evidence="7">Binds 1 zinc ion per subunit.</text>
</comment>
<keyword evidence="3 7" id="KW-0862">Zinc</keyword>
<evidence type="ECO:0000256" key="7">
    <source>
        <dbReference type="PIRSR" id="PIRSR602481-1"/>
    </source>
</evidence>
<feature type="binding site" evidence="7">
    <location>
        <position position="117"/>
    </location>
    <ligand>
        <name>Zn(2+)</name>
        <dbReference type="ChEBI" id="CHEBI:29105"/>
    </ligand>
</feature>
<dbReference type="Gene3D" id="1.10.10.10">
    <property type="entry name" value="Winged helix-like DNA-binding domain superfamily/Winged helix DNA-binding domain"/>
    <property type="match status" value="1"/>
</dbReference>
<dbReference type="GO" id="GO:0005829">
    <property type="term" value="C:cytosol"/>
    <property type="evidence" value="ECO:0007669"/>
    <property type="project" value="TreeGrafter"/>
</dbReference>
<evidence type="ECO:0000313" key="8">
    <source>
        <dbReference type="EMBL" id="QMT41197.1"/>
    </source>
</evidence>
<evidence type="ECO:0000256" key="3">
    <source>
        <dbReference type="ARBA" id="ARBA00022833"/>
    </source>
</evidence>
<organism evidence="8 9">
    <name type="scientific">Neisseria shayeganii</name>
    <dbReference type="NCBI Taxonomy" id="607712"/>
    <lineage>
        <taxon>Bacteria</taxon>
        <taxon>Pseudomonadati</taxon>
        <taxon>Pseudomonadota</taxon>
        <taxon>Betaproteobacteria</taxon>
        <taxon>Neisseriales</taxon>
        <taxon>Neisseriaceae</taxon>
        <taxon>Neisseria</taxon>
    </lineage>
</organism>
<dbReference type="AlphaFoldDB" id="A0A7D7NAE2"/>
<dbReference type="InterPro" id="IPR036390">
    <property type="entry name" value="WH_DNA-bd_sf"/>
</dbReference>
<comment type="similarity">
    <text evidence="1">Belongs to the Fur family.</text>
</comment>
<feature type="binding site" evidence="7">
    <location>
        <position position="114"/>
    </location>
    <ligand>
        <name>Zn(2+)</name>
        <dbReference type="ChEBI" id="CHEBI:29105"/>
    </ligand>
</feature>
<evidence type="ECO:0000256" key="4">
    <source>
        <dbReference type="ARBA" id="ARBA00023015"/>
    </source>
</evidence>
<name>A0A7D7NAE2_9NEIS</name>
<feature type="binding site" evidence="7">
    <location>
        <position position="154"/>
    </location>
    <ligand>
        <name>Zn(2+)</name>
        <dbReference type="ChEBI" id="CHEBI:29105"/>
    </ligand>
</feature>
<gene>
    <name evidence="8" type="ORF">H3L94_03995</name>
</gene>
<evidence type="ECO:0000313" key="9">
    <source>
        <dbReference type="Proteomes" id="UP000514752"/>
    </source>
</evidence>
<dbReference type="InterPro" id="IPR002481">
    <property type="entry name" value="FUR"/>
</dbReference>
<dbReference type="GO" id="GO:1900376">
    <property type="term" value="P:regulation of secondary metabolite biosynthetic process"/>
    <property type="evidence" value="ECO:0007669"/>
    <property type="project" value="TreeGrafter"/>
</dbReference>
<dbReference type="GO" id="GO:0003700">
    <property type="term" value="F:DNA-binding transcription factor activity"/>
    <property type="evidence" value="ECO:0007669"/>
    <property type="project" value="InterPro"/>
</dbReference>
<dbReference type="PANTHER" id="PTHR33202">
    <property type="entry name" value="ZINC UPTAKE REGULATION PROTEIN"/>
    <property type="match status" value="1"/>
</dbReference>
<evidence type="ECO:0000256" key="5">
    <source>
        <dbReference type="ARBA" id="ARBA00023125"/>
    </source>
</evidence>
<keyword evidence="7" id="KW-0479">Metal-binding</keyword>
<dbReference type="GO" id="GO:0045892">
    <property type="term" value="P:negative regulation of DNA-templated transcription"/>
    <property type="evidence" value="ECO:0007669"/>
    <property type="project" value="TreeGrafter"/>
</dbReference>
<feature type="binding site" evidence="7">
    <location>
        <position position="157"/>
    </location>
    <ligand>
        <name>Zn(2+)</name>
        <dbReference type="ChEBI" id="CHEBI:29105"/>
    </ligand>
</feature>
<evidence type="ECO:0000256" key="1">
    <source>
        <dbReference type="ARBA" id="ARBA00007957"/>
    </source>
</evidence>
<dbReference type="InterPro" id="IPR043135">
    <property type="entry name" value="Fur_C"/>
</dbReference>
<evidence type="ECO:0000256" key="2">
    <source>
        <dbReference type="ARBA" id="ARBA00022491"/>
    </source>
</evidence>
<keyword evidence="6" id="KW-0804">Transcription</keyword>
<protein>
    <submittedName>
        <fullName evidence="8">Transcriptional repressor</fullName>
    </submittedName>
</protein>
<reference evidence="8 9" key="1">
    <citation type="submission" date="2020-07" db="EMBL/GenBank/DDBJ databases">
        <title>Genomic diversity of species in the Neisseriaceae family.</title>
        <authorList>
            <person name="Vincent A.T."/>
            <person name="Bernet E."/>
            <person name="Veyrier F.J."/>
        </authorList>
    </citation>
    <scope>NUCLEOTIDE SEQUENCE [LARGE SCALE GENOMIC DNA]</scope>
    <source>
        <strain evidence="8 9">DSM 22244</strain>
    </source>
</reference>
<proteinExistence type="inferred from homology"/>
<dbReference type="Proteomes" id="UP000514752">
    <property type="component" value="Chromosome"/>
</dbReference>
<keyword evidence="4" id="KW-0805">Transcription regulation</keyword>
<dbReference type="GO" id="GO:0000976">
    <property type="term" value="F:transcription cis-regulatory region binding"/>
    <property type="evidence" value="ECO:0007669"/>
    <property type="project" value="TreeGrafter"/>
</dbReference>
<dbReference type="GO" id="GO:0008270">
    <property type="term" value="F:zinc ion binding"/>
    <property type="evidence" value="ECO:0007669"/>
    <property type="project" value="TreeGrafter"/>
</dbReference>
<dbReference type="EMBL" id="CP059567">
    <property type="protein sequence ID" value="QMT41197.1"/>
    <property type="molecule type" value="Genomic_DNA"/>
</dbReference>
<dbReference type="PANTHER" id="PTHR33202:SF6">
    <property type="entry name" value="ZINC UPTAKE REGULATION PROTEIN"/>
    <property type="match status" value="1"/>
</dbReference>
<dbReference type="SUPFAM" id="SSF46785">
    <property type="entry name" value="Winged helix' DNA-binding domain"/>
    <property type="match status" value="1"/>
</dbReference>
<keyword evidence="5" id="KW-0238">DNA-binding</keyword>
<evidence type="ECO:0000256" key="6">
    <source>
        <dbReference type="ARBA" id="ARBA00023163"/>
    </source>
</evidence>
<keyword evidence="2" id="KW-0678">Repressor</keyword>
<sequence length="159" mass="17127">MGFQANKAKIIAQTQAQGGQVTALREQVLDIVLQQEGVIKAYTVLAHMQQNSSGVVAPPTAYRALDFWAEYGVLHKVAAVNGYVLCSHARHDCVAACHSHDETAHHASAFILVCTECGSVDEQTLSREWAALRAGVAASGFKLKEEHVVLTGICQKCQP</sequence>
<dbReference type="InterPro" id="IPR036388">
    <property type="entry name" value="WH-like_DNA-bd_sf"/>
</dbReference>
<dbReference type="Gene3D" id="3.30.1490.190">
    <property type="match status" value="1"/>
</dbReference>
<dbReference type="RefSeq" id="WP_009118506.1">
    <property type="nucleotide sequence ID" value="NZ_CP059567.1"/>
</dbReference>